<organism evidence="2">
    <name type="scientific">Cyprideis torosa</name>
    <dbReference type="NCBI Taxonomy" id="163714"/>
    <lineage>
        <taxon>Eukaryota</taxon>
        <taxon>Metazoa</taxon>
        <taxon>Ecdysozoa</taxon>
        <taxon>Arthropoda</taxon>
        <taxon>Crustacea</taxon>
        <taxon>Oligostraca</taxon>
        <taxon>Ostracoda</taxon>
        <taxon>Podocopa</taxon>
        <taxon>Podocopida</taxon>
        <taxon>Cytherocopina</taxon>
        <taxon>Cytheroidea</taxon>
        <taxon>Cytherideidae</taxon>
        <taxon>Cyprideis</taxon>
    </lineage>
</organism>
<accession>A0A7R8ZIJ0</accession>
<dbReference type="GO" id="GO:0070004">
    <property type="term" value="F:cysteine-type exopeptidase activity"/>
    <property type="evidence" value="ECO:0007669"/>
    <property type="project" value="InterPro"/>
</dbReference>
<dbReference type="GO" id="GO:0006508">
    <property type="term" value="P:proteolysis"/>
    <property type="evidence" value="ECO:0007669"/>
    <property type="project" value="InterPro"/>
</dbReference>
<protein>
    <submittedName>
        <fullName evidence="2">Uncharacterized protein</fullName>
    </submittedName>
</protein>
<dbReference type="OrthoDB" id="5175656at2759"/>
<dbReference type="GO" id="GO:0016805">
    <property type="term" value="F:dipeptidase activity"/>
    <property type="evidence" value="ECO:0007669"/>
    <property type="project" value="InterPro"/>
</dbReference>
<dbReference type="PANTHER" id="PTHR12994:SF17">
    <property type="entry name" value="LD30995P"/>
    <property type="match status" value="1"/>
</dbReference>
<sequence>MSDLDDFFRGRGRGRPKTSRFRGIEVEVKALISVLSGSPGSGPTPRHVHWLTGTPDPTHSVFKPFIFVEGAEGSPFCVSPDVTNDPAKDTSRTPFRRMITMPLGYLHHLDPFLVECPHVDPLDCLFTGEEIGSSRQDSTESESREFKSASSSQWAEVAAGAEEGSVPAGPKPLLTHVLFKGIRLSAESVETPTRSHGVGSSRFQGPLLDRSFEASKSVCCLSPEAEQRPSTARLIRRDLVRFSRFPLSPTVYRMMSEFYPTNGCQSLRPQSPQPLVSSQVEAAQSQCKKRRRHSCLPPLCRKRSVTIPVDLAKPRFARKVDRSHRLWELHSRALASGSFPLETMRSMETTCVNEIKENQASAGDADLKDLFKDLVLSEMKFYE</sequence>
<dbReference type="AlphaFoldDB" id="A0A7R8ZIJ0"/>
<reference evidence="2" key="1">
    <citation type="submission" date="2020-11" db="EMBL/GenBank/DDBJ databases">
        <authorList>
            <person name="Tran Van P."/>
        </authorList>
    </citation>
    <scope>NUCLEOTIDE SEQUENCE</scope>
</reference>
<proteinExistence type="inferred from homology"/>
<name>A0A7R8ZIJ0_9CRUS</name>
<dbReference type="InterPro" id="IPR005322">
    <property type="entry name" value="Peptidase_C69"/>
</dbReference>
<gene>
    <name evidence="2" type="ORF">CTOB1V02_LOCUS651</name>
</gene>
<dbReference type="PANTHER" id="PTHR12994">
    <property type="entry name" value="SECERNIN"/>
    <property type="match status" value="1"/>
</dbReference>
<comment type="similarity">
    <text evidence="1">Belongs to the peptidase C69 family. Secernin subfamily.</text>
</comment>
<evidence type="ECO:0000313" key="2">
    <source>
        <dbReference type="EMBL" id="CAD7222649.1"/>
    </source>
</evidence>
<dbReference type="EMBL" id="OB660086">
    <property type="protein sequence ID" value="CAD7222649.1"/>
    <property type="molecule type" value="Genomic_DNA"/>
</dbReference>
<evidence type="ECO:0000256" key="1">
    <source>
        <dbReference type="ARBA" id="ARBA00005705"/>
    </source>
</evidence>